<evidence type="ECO:0000313" key="10">
    <source>
        <dbReference type="EMBL" id="MDQ0290890.1"/>
    </source>
</evidence>
<dbReference type="GO" id="GO:0090529">
    <property type="term" value="P:cell septum assembly"/>
    <property type="evidence" value="ECO:0007669"/>
    <property type="project" value="InterPro"/>
</dbReference>
<gene>
    <name evidence="10" type="ORF">J3R75_002997</name>
</gene>
<dbReference type="GO" id="GO:0016020">
    <property type="term" value="C:membrane"/>
    <property type="evidence" value="ECO:0007669"/>
    <property type="project" value="UniProtKB-SubCell"/>
</dbReference>
<evidence type="ECO:0000256" key="4">
    <source>
        <dbReference type="ARBA" id="ARBA00022692"/>
    </source>
</evidence>
<dbReference type="InterPro" id="IPR026579">
    <property type="entry name" value="FtsQ"/>
</dbReference>
<evidence type="ECO:0000256" key="7">
    <source>
        <dbReference type="ARBA" id="ARBA00023306"/>
    </source>
</evidence>
<organism evidence="10 11">
    <name type="scientific">Oligosphaera ethanolica</name>
    <dbReference type="NCBI Taxonomy" id="760260"/>
    <lineage>
        <taxon>Bacteria</taxon>
        <taxon>Pseudomonadati</taxon>
        <taxon>Lentisphaerota</taxon>
        <taxon>Oligosphaeria</taxon>
        <taxon>Oligosphaerales</taxon>
        <taxon>Oligosphaeraceae</taxon>
        <taxon>Oligosphaera</taxon>
    </lineage>
</organism>
<dbReference type="PANTHER" id="PTHR35851:SF1">
    <property type="entry name" value="CELL DIVISION PROTEIN FTSQ"/>
    <property type="match status" value="1"/>
</dbReference>
<sequence>MPIRDKKKLPANVSRDNRSTRIAVRVVISLTLFAIAITGLVFAGKAVRRHFYVNNPHFTLLHVTTAPTANYSRDRVLTILSEMGVDIGHCNLLAIDIGKIRKRLLAEPLVHSAEVRRVIPDTLNIQFSECTPEATLRCIPTLLIDRNGFILPYQGIKGVPATLPQITGIRNPGKLEQGTRTDDFMLLGALRLLRFVATHDDMAYCDIALIQLDYSQRHFRLILRATPGGTVFRAGSEVVVPLANMDAAFKRLNDIVNMKKERRGTIGTINVTYERNIPLTP</sequence>
<evidence type="ECO:0000256" key="8">
    <source>
        <dbReference type="SAM" id="Phobius"/>
    </source>
</evidence>
<keyword evidence="3" id="KW-0132">Cell division</keyword>
<keyword evidence="5 8" id="KW-1133">Transmembrane helix</keyword>
<reference evidence="10" key="1">
    <citation type="submission" date="2023-07" db="EMBL/GenBank/DDBJ databases">
        <title>Genomic Encyclopedia of Type Strains, Phase IV (KMG-IV): sequencing the most valuable type-strain genomes for metagenomic binning, comparative biology and taxonomic classification.</title>
        <authorList>
            <person name="Goeker M."/>
        </authorList>
    </citation>
    <scope>NUCLEOTIDE SEQUENCE</scope>
    <source>
        <strain evidence="10">DSM 24202</strain>
    </source>
</reference>
<evidence type="ECO:0000256" key="6">
    <source>
        <dbReference type="ARBA" id="ARBA00023136"/>
    </source>
</evidence>
<feature type="transmembrane region" description="Helical" evidence="8">
    <location>
        <begin position="22"/>
        <end position="43"/>
    </location>
</feature>
<evidence type="ECO:0000313" key="11">
    <source>
        <dbReference type="Proteomes" id="UP001238163"/>
    </source>
</evidence>
<evidence type="ECO:0000256" key="5">
    <source>
        <dbReference type="ARBA" id="ARBA00022989"/>
    </source>
</evidence>
<keyword evidence="11" id="KW-1185">Reference proteome</keyword>
<keyword evidence="7" id="KW-0131">Cell cycle</keyword>
<dbReference type="PROSITE" id="PS51779">
    <property type="entry name" value="POTRA"/>
    <property type="match status" value="1"/>
</dbReference>
<feature type="domain" description="POTRA" evidence="9">
    <location>
        <begin position="56"/>
        <end position="130"/>
    </location>
</feature>
<dbReference type="InterPro" id="IPR013685">
    <property type="entry name" value="POTRA_FtsQ_type"/>
</dbReference>
<dbReference type="RefSeq" id="WP_307262908.1">
    <property type="nucleotide sequence ID" value="NZ_JAUSVL010000001.1"/>
</dbReference>
<keyword evidence="2" id="KW-1003">Cell membrane</keyword>
<accession>A0AAE4APU1</accession>
<dbReference type="Gene3D" id="3.10.20.310">
    <property type="entry name" value="membrane protein fhac"/>
    <property type="match status" value="1"/>
</dbReference>
<dbReference type="EMBL" id="JAUSVL010000001">
    <property type="protein sequence ID" value="MDQ0290890.1"/>
    <property type="molecule type" value="Genomic_DNA"/>
</dbReference>
<evidence type="ECO:0000259" key="9">
    <source>
        <dbReference type="PROSITE" id="PS51779"/>
    </source>
</evidence>
<proteinExistence type="predicted"/>
<evidence type="ECO:0000256" key="1">
    <source>
        <dbReference type="ARBA" id="ARBA00004370"/>
    </source>
</evidence>
<dbReference type="Pfam" id="PF08478">
    <property type="entry name" value="POTRA_1"/>
    <property type="match status" value="1"/>
</dbReference>
<keyword evidence="6 8" id="KW-0472">Membrane</keyword>
<protein>
    <recommendedName>
        <fullName evidence="9">POTRA domain-containing protein</fullName>
    </recommendedName>
</protein>
<comment type="caution">
    <text evidence="10">The sequence shown here is derived from an EMBL/GenBank/DDBJ whole genome shotgun (WGS) entry which is preliminary data.</text>
</comment>
<evidence type="ECO:0000256" key="3">
    <source>
        <dbReference type="ARBA" id="ARBA00022618"/>
    </source>
</evidence>
<keyword evidence="4 8" id="KW-0812">Transmembrane</keyword>
<dbReference type="InterPro" id="IPR034746">
    <property type="entry name" value="POTRA"/>
</dbReference>
<dbReference type="Proteomes" id="UP001238163">
    <property type="component" value="Unassembled WGS sequence"/>
</dbReference>
<name>A0AAE4APU1_9BACT</name>
<dbReference type="PANTHER" id="PTHR35851">
    <property type="entry name" value="CELL DIVISION PROTEIN FTSQ"/>
    <property type="match status" value="1"/>
</dbReference>
<dbReference type="AlphaFoldDB" id="A0AAE4APU1"/>
<evidence type="ECO:0000256" key="2">
    <source>
        <dbReference type="ARBA" id="ARBA00022475"/>
    </source>
</evidence>
<comment type="subcellular location">
    <subcellularLocation>
        <location evidence="1">Membrane</location>
    </subcellularLocation>
</comment>